<dbReference type="AlphaFoldDB" id="A0A7D5GPC8"/>
<keyword evidence="7" id="KW-1185">Reference proteome</keyword>
<name>A0A7D5GPC8_9EURY</name>
<organism evidence="6 7">
    <name type="scientific">Natrinema halophilum</name>
    <dbReference type="NCBI Taxonomy" id="1699371"/>
    <lineage>
        <taxon>Archaea</taxon>
        <taxon>Methanobacteriati</taxon>
        <taxon>Methanobacteriota</taxon>
        <taxon>Stenosarchaea group</taxon>
        <taxon>Halobacteria</taxon>
        <taxon>Halobacteriales</taxon>
        <taxon>Natrialbaceae</taxon>
        <taxon>Natrinema</taxon>
    </lineage>
</organism>
<dbReference type="PANTHER" id="PTHR35092:SF1">
    <property type="entry name" value="CHLORINASE MJ1651"/>
    <property type="match status" value="1"/>
</dbReference>
<feature type="region of interest" description="Disordered" evidence="3">
    <location>
        <begin position="119"/>
        <end position="143"/>
    </location>
</feature>
<dbReference type="Proteomes" id="UP000509241">
    <property type="component" value="Chromosome"/>
</dbReference>
<dbReference type="Gene3D" id="3.40.50.10790">
    <property type="entry name" value="S-adenosyl-l-methionine hydroxide adenosyltransferase, N-terminal"/>
    <property type="match status" value="1"/>
</dbReference>
<evidence type="ECO:0000313" key="7">
    <source>
        <dbReference type="Proteomes" id="UP000509241"/>
    </source>
</evidence>
<dbReference type="Pfam" id="PF20257">
    <property type="entry name" value="SAM_HAT_C"/>
    <property type="match status" value="1"/>
</dbReference>
<evidence type="ECO:0000313" key="6">
    <source>
        <dbReference type="EMBL" id="QLG50293.1"/>
    </source>
</evidence>
<protein>
    <submittedName>
        <fullName evidence="6">SAM-dependent chlorinase/fluorinase</fullName>
    </submittedName>
</protein>
<feature type="domain" description="S-adenosyl-l-methionine hydroxide adenosyltransferase N-terminal" evidence="4">
    <location>
        <begin position="2"/>
        <end position="156"/>
    </location>
</feature>
<dbReference type="InterPro" id="IPR002747">
    <property type="entry name" value="SAM_OH_AdoTrfase"/>
</dbReference>
<dbReference type="InterPro" id="IPR046470">
    <property type="entry name" value="SAM_HAT_C"/>
</dbReference>
<dbReference type="EMBL" id="CP058601">
    <property type="protein sequence ID" value="QLG50293.1"/>
    <property type="molecule type" value="Genomic_DNA"/>
</dbReference>
<dbReference type="GeneID" id="56034888"/>
<evidence type="ECO:0000259" key="4">
    <source>
        <dbReference type="Pfam" id="PF01887"/>
    </source>
</evidence>
<evidence type="ECO:0000256" key="3">
    <source>
        <dbReference type="SAM" id="MobiDB-lite"/>
    </source>
</evidence>
<dbReference type="OrthoDB" id="372224at2157"/>
<evidence type="ECO:0000259" key="5">
    <source>
        <dbReference type="Pfam" id="PF20257"/>
    </source>
</evidence>
<proteinExistence type="inferred from homology"/>
<accession>A0A7D5GPC8</accession>
<evidence type="ECO:0000256" key="1">
    <source>
        <dbReference type="ARBA" id="ARBA00022691"/>
    </source>
</evidence>
<feature type="compositionally biased region" description="Basic and acidic residues" evidence="3">
    <location>
        <begin position="127"/>
        <end position="136"/>
    </location>
</feature>
<evidence type="ECO:0000256" key="2">
    <source>
        <dbReference type="ARBA" id="ARBA00024035"/>
    </source>
</evidence>
<dbReference type="InterPro" id="IPR046469">
    <property type="entry name" value="SAM_HAT_N"/>
</dbReference>
<dbReference type="SUPFAM" id="SSF102522">
    <property type="entry name" value="Bacterial fluorinating enzyme, N-terminal domain"/>
    <property type="match status" value="1"/>
</dbReference>
<comment type="similarity">
    <text evidence="2">Belongs to the SAM hydrolase / SAM-dependent halogenase family.</text>
</comment>
<dbReference type="SUPFAM" id="SSF101852">
    <property type="entry name" value="Bacterial fluorinating enzyme, C-terminal domain"/>
    <property type="match status" value="1"/>
</dbReference>
<dbReference type="Pfam" id="PF01887">
    <property type="entry name" value="SAM_HAT_N"/>
    <property type="match status" value="1"/>
</dbReference>
<reference evidence="6 7" key="1">
    <citation type="submission" date="2020-07" db="EMBL/GenBank/DDBJ databases">
        <authorList>
            <person name="Cui H."/>
        </authorList>
    </citation>
    <scope>NUCLEOTIDE SEQUENCE [LARGE SCALE GENOMIC DNA]</scope>
    <source>
        <strain evidence="6 7">YPL8</strain>
    </source>
</reference>
<keyword evidence="1" id="KW-0949">S-adenosyl-L-methionine</keyword>
<dbReference type="RefSeq" id="WP_179262658.1">
    <property type="nucleotide sequence ID" value="NZ_CP058601.1"/>
</dbReference>
<gene>
    <name evidence="6" type="ORF">HYG82_16315</name>
</gene>
<dbReference type="InterPro" id="IPR023227">
    <property type="entry name" value="SAM_OH_AdoTrfase_C_sf"/>
</dbReference>
<dbReference type="PANTHER" id="PTHR35092">
    <property type="entry name" value="CHLORINASE MJ1651"/>
    <property type="match status" value="1"/>
</dbReference>
<dbReference type="PIRSF" id="PIRSF006779">
    <property type="entry name" value="UCP006779"/>
    <property type="match status" value="1"/>
</dbReference>
<dbReference type="KEGG" id="haly:HYG82_16315"/>
<dbReference type="Gene3D" id="2.40.30.90">
    <property type="entry name" value="Bacterial fluorinating enzyme like"/>
    <property type="match status" value="1"/>
</dbReference>
<sequence>MITLASDFGTPYPAAMKGVLLHRTDARLVDVAHDFPRQDVRAAAFWLREVLPYFPPATHLVVVDPGVGTDRDALVLRAGDHALVGPDNGVLLPAARRLAGGNEDRLEAYAVDERAVDSVAPTTAARSGHDSKERRPPKSNTFHGRDVFAPVAAAVHDVDVTMLSSLEYLAPTGVDADLELPSPSIEDGRATGEVLVVDGFGNVITNVPGDFLAGCDRIAANGDVVPVGETFADVPIGERLATVGSHGSIELDVNQGRGDEAFGLETGERVILETGERVILETGERVVLESAERAEE</sequence>
<dbReference type="InterPro" id="IPR023228">
    <property type="entry name" value="SAM_OH_AdoTrfase_N_sf"/>
</dbReference>
<feature type="domain" description="S-adenosyl-l-methionine hydroxide adenosyltransferase C-terminal" evidence="5">
    <location>
        <begin position="192"/>
        <end position="270"/>
    </location>
</feature>